<feature type="binding site" description="covalent" evidence="4">
    <location>
        <position position="8"/>
    </location>
    <ligand>
        <name>heme c</name>
        <dbReference type="ChEBI" id="CHEBI:61717"/>
        <label>1</label>
    </ligand>
</feature>
<dbReference type="PANTHER" id="PTHR33751:SF11">
    <property type="entry name" value="BLL4483 PROTEIN"/>
    <property type="match status" value="1"/>
</dbReference>
<proteinExistence type="predicted"/>
<comment type="caution">
    <text evidence="7">The sequence shown here is derived from an EMBL/GenBank/DDBJ whole genome shotgun (WGS) entry which is preliminary data.</text>
</comment>
<dbReference type="InterPro" id="IPR024167">
    <property type="entry name" value="Cytochrome_c4-like"/>
</dbReference>
<dbReference type="GO" id="GO:0005506">
    <property type="term" value="F:iron ion binding"/>
    <property type="evidence" value="ECO:0007669"/>
    <property type="project" value="InterPro"/>
</dbReference>
<keyword evidence="3 5" id="KW-0408">Iron</keyword>
<dbReference type="GO" id="GO:0020037">
    <property type="term" value="F:heme binding"/>
    <property type="evidence" value="ECO:0007669"/>
    <property type="project" value="InterPro"/>
</dbReference>
<name>A0A261U2H0_9BORD</name>
<dbReference type="InterPro" id="IPR036909">
    <property type="entry name" value="Cyt_c-like_dom_sf"/>
</dbReference>
<dbReference type="PANTHER" id="PTHR33751">
    <property type="entry name" value="CBB3-TYPE CYTOCHROME C OXIDASE SUBUNIT FIXP"/>
    <property type="match status" value="1"/>
</dbReference>
<evidence type="ECO:0000256" key="3">
    <source>
        <dbReference type="ARBA" id="ARBA00023004"/>
    </source>
</evidence>
<dbReference type="GO" id="GO:0009055">
    <property type="term" value="F:electron transfer activity"/>
    <property type="evidence" value="ECO:0007669"/>
    <property type="project" value="InterPro"/>
</dbReference>
<feature type="binding site" description="axial binding residue" evidence="5">
    <location>
        <position position="114"/>
    </location>
    <ligand>
        <name>heme c</name>
        <dbReference type="ChEBI" id="CHEBI:61717"/>
        <label>2</label>
    </ligand>
    <ligandPart>
        <name>Fe</name>
        <dbReference type="ChEBI" id="CHEBI:18248"/>
    </ligandPart>
</feature>
<sequence>MGARLAACTACHGAQGRAGPDGYYPRIAGKPAEYLFHQLLSFRDGQRQYRPMTHLLTGLPDAYLREMAEYFASRHVPYPPPAQPRADAAALERGRALVFDGDRSRRLPACAACHGADLSGVAPAIPGLLGLPRDYLVAQIGGWQQGLRQASAPDCMADVARQLSPEDVAAVSAWLAAQPVPPFYVAQPSGTLKLPTACGSQTRSAVGGTR</sequence>
<dbReference type="SUPFAM" id="SSF46626">
    <property type="entry name" value="Cytochrome c"/>
    <property type="match status" value="2"/>
</dbReference>
<feature type="binding site" description="covalent" evidence="4">
    <location>
        <position position="110"/>
    </location>
    <ligand>
        <name>heme c</name>
        <dbReference type="ChEBI" id="CHEBI:61717"/>
        <label>2</label>
    </ligand>
</feature>
<organism evidence="7 8">
    <name type="scientific">Bordetella genomosp. 5</name>
    <dbReference type="NCBI Taxonomy" id="1395608"/>
    <lineage>
        <taxon>Bacteria</taxon>
        <taxon>Pseudomonadati</taxon>
        <taxon>Pseudomonadota</taxon>
        <taxon>Betaproteobacteria</taxon>
        <taxon>Burkholderiales</taxon>
        <taxon>Alcaligenaceae</taxon>
        <taxon>Bordetella</taxon>
    </lineage>
</organism>
<comment type="PTM">
    <text evidence="4">Binds 2 heme c groups covalently per subunit.</text>
</comment>
<dbReference type="InterPro" id="IPR050597">
    <property type="entry name" value="Cytochrome_c_Oxidase_Subunit"/>
</dbReference>
<feature type="binding site" description="axial binding residue" evidence="5">
    <location>
        <position position="156"/>
    </location>
    <ligand>
        <name>heme c</name>
        <dbReference type="ChEBI" id="CHEBI:61717"/>
        <label>2</label>
    </ligand>
    <ligandPart>
        <name>Fe</name>
        <dbReference type="ChEBI" id="CHEBI:18248"/>
    </ligandPart>
</feature>
<evidence type="ECO:0000313" key="7">
    <source>
        <dbReference type="EMBL" id="OZI55687.1"/>
    </source>
</evidence>
<dbReference type="PROSITE" id="PS51007">
    <property type="entry name" value="CYTC"/>
    <property type="match status" value="1"/>
</dbReference>
<dbReference type="EMBL" id="NEVP01000001">
    <property type="protein sequence ID" value="OZI55687.1"/>
    <property type="molecule type" value="Genomic_DNA"/>
</dbReference>
<feature type="binding site" description="axial binding residue" evidence="5">
    <location>
        <position position="12"/>
    </location>
    <ligand>
        <name>heme c</name>
        <dbReference type="ChEBI" id="CHEBI:61717"/>
        <label>1</label>
    </ligand>
    <ligandPart>
        <name>Fe</name>
        <dbReference type="ChEBI" id="CHEBI:18248"/>
    </ligandPart>
</feature>
<protein>
    <submittedName>
        <fullName evidence="7">Cytochrome C</fullName>
    </submittedName>
</protein>
<dbReference type="Proteomes" id="UP000216913">
    <property type="component" value="Unassembled WGS sequence"/>
</dbReference>
<reference evidence="7 8" key="1">
    <citation type="submission" date="2017-05" db="EMBL/GenBank/DDBJ databases">
        <title>Complete and WGS of Bordetella genogroups.</title>
        <authorList>
            <person name="Spilker T."/>
            <person name="LiPuma J."/>
        </authorList>
    </citation>
    <scope>NUCLEOTIDE SEQUENCE [LARGE SCALE GENOMIC DNA]</scope>
    <source>
        <strain evidence="7 8">AU10456</strain>
    </source>
</reference>
<feature type="binding site" description="covalent" evidence="4">
    <location>
        <position position="113"/>
    </location>
    <ligand>
        <name>heme c</name>
        <dbReference type="ChEBI" id="CHEBI:61717"/>
        <label>2</label>
    </ligand>
</feature>
<evidence type="ECO:0000256" key="2">
    <source>
        <dbReference type="ARBA" id="ARBA00022723"/>
    </source>
</evidence>
<evidence type="ECO:0000256" key="4">
    <source>
        <dbReference type="PIRSR" id="PIRSR000005-1"/>
    </source>
</evidence>
<dbReference type="Pfam" id="PF00034">
    <property type="entry name" value="Cytochrom_C"/>
    <property type="match status" value="1"/>
</dbReference>
<evidence type="ECO:0000313" key="8">
    <source>
        <dbReference type="Proteomes" id="UP000216913"/>
    </source>
</evidence>
<evidence type="ECO:0000256" key="1">
    <source>
        <dbReference type="ARBA" id="ARBA00022617"/>
    </source>
</evidence>
<accession>A0A261U2H0</accession>
<keyword evidence="1 4" id="KW-0349">Heme</keyword>
<feature type="binding site" description="covalent" evidence="4">
    <location>
        <position position="11"/>
    </location>
    <ligand>
        <name>heme c</name>
        <dbReference type="ChEBI" id="CHEBI:61717"/>
        <label>1</label>
    </ligand>
</feature>
<dbReference type="InterPro" id="IPR009056">
    <property type="entry name" value="Cyt_c-like_dom"/>
</dbReference>
<dbReference type="AlphaFoldDB" id="A0A261U2H0"/>
<feature type="domain" description="Cytochrome c" evidence="6">
    <location>
        <begin position="89"/>
        <end position="179"/>
    </location>
</feature>
<dbReference type="PIRSF" id="PIRSF000005">
    <property type="entry name" value="Cytochrome_c4"/>
    <property type="match status" value="1"/>
</dbReference>
<evidence type="ECO:0000259" key="6">
    <source>
        <dbReference type="PROSITE" id="PS51007"/>
    </source>
</evidence>
<dbReference type="Gene3D" id="1.10.760.10">
    <property type="entry name" value="Cytochrome c-like domain"/>
    <property type="match status" value="2"/>
</dbReference>
<keyword evidence="2 5" id="KW-0479">Metal-binding</keyword>
<dbReference type="GO" id="GO:0042597">
    <property type="term" value="C:periplasmic space"/>
    <property type="evidence" value="ECO:0007669"/>
    <property type="project" value="InterPro"/>
</dbReference>
<keyword evidence="8" id="KW-1185">Reference proteome</keyword>
<gene>
    <name evidence="7" type="ORF">CAL25_03125</name>
</gene>
<feature type="binding site" description="axial binding residue" evidence="5">
    <location>
        <position position="52"/>
    </location>
    <ligand>
        <name>heme c</name>
        <dbReference type="ChEBI" id="CHEBI:61717"/>
        <label>1</label>
    </ligand>
    <ligandPart>
        <name>Fe</name>
        <dbReference type="ChEBI" id="CHEBI:18248"/>
    </ligandPart>
</feature>
<evidence type="ECO:0000256" key="5">
    <source>
        <dbReference type="PIRSR" id="PIRSR000005-2"/>
    </source>
</evidence>